<reference evidence="1 2" key="1">
    <citation type="submission" date="2018-09" db="EMBL/GenBank/DDBJ databases">
        <title>A high-quality reference genome of wild soybean provides a powerful tool to mine soybean genomes.</title>
        <authorList>
            <person name="Xie M."/>
            <person name="Chung C.Y.L."/>
            <person name="Li M.-W."/>
            <person name="Wong F.-L."/>
            <person name="Chan T.-F."/>
            <person name="Lam H.-M."/>
        </authorList>
    </citation>
    <scope>NUCLEOTIDE SEQUENCE [LARGE SCALE GENOMIC DNA]</scope>
    <source>
        <strain evidence="2">cv. W05</strain>
        <tissue evidence="1">Hypocotyl of etiolated seedlings</tissue>
    </source>
</reference>
<organism evidence="1 2">
    <name type="scientific">Glycine soja</name>
    <name type="common">Wild soybean</name>
    <dbReference type="NCBI Taxonomy" id="3848"/>
    <lineage>
        <taxon>Eukaryota</taxon>
        <taxon>Viridiplantae</taxon>
        <taxon>Streptophyta</taxon>
        <taxon>Embryophyta</taxon>
        <taxon>Tracheophyta</taxon>
        <taxon>Spermatophyta</taxon>
        <taxon>Magnoliopsida</taxon>
        <taxon>eudicotyledons</taxon>
        <taxon>Gunneridae</taxon>
        <taxon>Pentapetalae</taxon>
        <taxon>rosids</taxon>
        <taxon>fabids</taxon>
        <taxon>Fabales</taxon>
        <taxon>Fabaceae</taxon>
        <taxon>Papilionoideae</taxon>
        <taxon>50 kb inversion clade</taxon>
        <taxon>NPAAA clade</taxon>
        <taxon>indigoferoid/millettioid clade</taxon>
        <taxon>Phaseoleae</taxon>
        <taxon>Glycine</taxon>
        <taxon>Glycine subgen. Soja</taxon>
    </lineage>
</organism>
<comment type="caution">
    <text evidence="1">The sequence shown here is derived from an EMBL/GenBank/DDBJ whole genome shotgun (WGS) entry which is preliminary data.</text>
</comment>
<evidence type="ECO:0000313" key="1">
    <source>
        <dbReference type="EMBL" id="RZC24556.1"/>
    </source>
</evidence>
<dbReference type="AlphaFoldDB" id="A0A445LMT2"/>
<dbReference type="EMBL" id="QZWG01000002">
    <property type="protein sequence ID" value="RZC24556.1"/>
    <property type="molecule type" value="Genomic_DNA"/>
</dbReference>
<proteinExistence type="predicted"/>
<evidence type="ECO:0000313" key="2">
    <source>
        <dbReference type="Proteomes" id="UP000289340"/>
    </source>
</evidence>
<accession>A0A445LMT2</accession>
<name>A0A445LMT2_GLYSO</name>
<sequence length="94" mass="10901">MHGFLDLVCDLYVWGLEQICASVPMYTIKRPLLWPQWTIIKVVQCSLALNTKTPITNQLKATFETELHSRLKLQVIIISPHTRNYANCNKTMKK</sequence>
<keyword evidence="2" id="KW-1185">Reference proteome</keyword>
<gene>
    <name evidence="1" type="ORF">D0Y65_003664</name>
</gene>
<dbReference type="Proteomes" id="UP000289340">
    <property type="component" value="Chromosome 2"/>
</dbReference>
<protein>
    <submittedName>
        <fullName evidence="1">Uncharacterized protein</fullName>
    </submittedName>
</protein>